<dbReference type="PROSITE" id="PS50004">
    <property type="entry name" value="C2"/>
    <property type="match status" value="2"/>
</dbReference>
<dbReference type="InterPro" id="IPR035892">
    <property type="entry name" value="C2_domain_sf"/>
</dbReference>
<dbReference type="CDD" id="cd08521">
    <property type="entry name" value="C2A_SLP"/>
    <property type="match status" value="1"/>
</dbReference>
<evidence type="ECO:0000259" key="2">
    <source>
        <dbReference type="PROSITE" id="PS50004"/>
    </source>
</evidence>
<proteinExistence type="predicted"/>
<evidence type="ECO:0000256" key="1">
    <source>
        <dbReference type="SAM" id="MobiDB-lite"/>
    </source>
</evidence>
<evidence type="ECO:0000313" key="3">
    <source>
        <dbReference type="EMBL" id="PAA65271.1"/>
    </source>
</evidence>
<dbReference type="EMBL" id="NIVC01001669">
    <property type="protein sequence ID" value="PAA65271.1"/>
    <property type="molecule type" value="Genomic_DNA"/>
</dbReference>
<dbReference type="Gene3D" id="2.60.40.150">
    <property type="entry name" value="C2 domain"/>
    <property type="match status" value="2"/>
</dbReference>
<dbReference type="STRING" id="282301.A0A267EUU3"/>
<feature type="compositionally biased region" description="Low complexity" evidence="1">
    <location>
        <begin position="85"/>
        <end position="103"/>
    </location>
</feature>
<dbReference type="GO" id="GO:0005886">
    <property type="term" value="C:plasma membrane"/>
    <property type="evidence" value="ECO:0007669"/>
    <property type="project" value="TreeGrafter"/>
</dbReference>
<dbReference type="AlphaFoldDB" id="A0A267EUU3"/>
<gene>
    <name evidence="3" type="ORF">BOX15_Mlig000604g1</name>
</gene>
<dbReference type="GO" id="GO:0042043">
    <property type="term" value="F:neurexin family protein binding"/>
    <property type="evidence" value="ECO:0007669"/>
    <property type="project" value="TreeGrafter"/>
</dbReference>
<feature type="compositionally biased region" description="Polar residues" evidence="1">
    <location>
        <begin position="62"/>
        <end position="77"/>
    </location>
</feature>
<evidence type="ECO:0000313" key="4">
    <source>
        <dbReference type="Proteomes" id="UP000215902"/>
    </source>
</evidence>
<dbReference type="GO" id="GO:0070382">
    <property type="term" value="C:exocytic vesicle"/>
    <property type="evidence" value="ECO:0007669"/>
    <property type="project" value="TreeGrafter"/>
</dbReference>
<dbReference type="SUPFAM" id="SSF49562">
    <property type="entry name" value="C2 domain (Calcium/lipid-binding domain, CaLB)"/>
    <property type="match status" value="2"/>
</dbReference>
<feature type="domain" description="C2" evidence="2">
    <location>
        <begin position="427"/>
        <end position="571"/>
    </location>
</feature>
<dbReference type="Proteomes" id="UP000215902">
    <property type="component" value="Unassembled WGS sequence"/>
</dbReference>
<reference evidence="3 4" key="1">
    <citation type="submission" date="2017-06" db="EMBL/GenBank/DDBJ databases">
        <title>A platform for efficient transgenesis in Macrostomum lignano, a flatworm model organism for stem cell research.</title>
        <authorList>
            <person name="Berezikov E."/>
        </authorList>
    </citation>
    <scope>NUCLEOTIDE SEQUENCE [LARGE SCALE GENOMIC DNA]</scope>
    <source>
        <strain evidence="3">DV1</strain>
        <tissue evidence="3">Whole organism</tissue>
    </source>
</reference>
<name>A0A267EUU3_9PLAT</name>
<comment type="caution">
    <text evidence="3">The sequence shown here is derived from an EMBL/GenBank/DDBJ whole genome shotgun (WGS) entry which is preliminary data.</text>
</comment>
<feature type="domain" description="C2" evidence="2">
    <location>
        <begin position="284"/>
        <end position="407"/>
    </location>
</feature>
<dbReference type="InterPro" id="IPR000008">
    <property type="entry name" value="C2_dom"/>
</dbReference>
<accession>A0A267EUU3</accession>
<dbReference type="PANTHER" id="PTHR45716">
    <property type="entry name" value="BITESIZE, ISOFORM I"/>
    <property type="match status" value="1"/>
</dbReference>
<dbReference type="SMART" id="SM00239">
    <property type="entry name" value="C2"/>
    <property type="match status" value="2"/>
</dbReference>
<feature type="region of interest" description="Disordered" evidence="1">
    <location>
        <begin position="62"/>
        <end position="152"/>
    </location>
</feature>
<keyword evidence="4" id="KW-1185">Reference proteome</keyword>
<sequence>MLNARLYSESRWLRLCDDASSRWLSLRRLHQLKSTESADQQQQQLRNRDFLSSLIDKLSGSLSGVGSAESDSSPASRRSTDFNRQPSQNSQQQQQLEDPQQQPLTYRLFNKTRPRRFKDSPPAAAAADAGSDSGADGAPAEAVGSEDAGLARSEEAPDIVRFLLDRQAKCWPDPVGNGSVTHFGHPIFERSPSRAAPAESDLAQASSQAEAGAVELATTLRTLQTEPRPVVAAHNLDSGGCTVAVSPRAVSPCLSTAAAAATTASPAASDSGRRTEVCEEDDEGCGAVKLALDFNFKTSAFAVHIIECRDLPAADARRGRTDCYVKTCLLPDQTRGAKRRTKVKKNSLCPIFDEKLKYRISAPDLETRKLRVSAWHSSALLQPDRPLGELEISLTSAQLDCREARWFRFRAPAEPAASELQLAHRKYIGEVTLSLKYVTAGSVSITDIRQVASRGELRVWIKEARNLASGRLGAVAADPYVKLCLLPVPGQSGGLASKLRTPPVRRSCSPVWNLVLKFENVSVAELHSRRLELTVWDKYRLVPGTKTCLGCVLLQCDHDGALASSAVSSSLSPSPARQSAESRMWRTVLQRHNVWIDGNFLLREPAPSSDCQ</sequence>
<organism evidence="3 4">
    <name type="scientific">Macrostomum lignano</name>
    <dbReference type="NCBI Taxonomy" id="282301"/>
    <lineage>
        <taxon>Eukaryota</taxon>
        <taxon>Metazoa</taxon>
        <taxon>Spiralia</taxon>
        <taxon>Lophotrochozoa</taxon>
        <taxon>Platyhelminthes</taxon>
        <taxon>Rhabditophora</taxon>
        <taxon>Macrostomorpha</taxon>
        <taxon>Macrostomida</taxon>
        <taxon>Macrostomidae</taxon>
        <taxon>Macrostomum</taxon>
    </lineage>
</organism>
<dbReference type="Pfam" id="PF00168">
    <property type="entry name" value="C2"/>
    <property type="match status" value="2"/>
</dbReference>
<dbReference type="OrthoDB" id="195679at2759"/>
<dbReference type="GO" id="GO:0006887">
    <property type="term" value="P:exocytosis"/>
    <property type="evidence" value="ECO:0007669"/>
    <property type="project" value="TreeGrafter"/>
</dbReference>
<protein>
    <recommendedName>
        <fullName evidence="2">C2 domain-containing protein</fullName>
    </recommendedName>
</protein>
<feature type="compositionally biased region" description="Low complexity" evidence="1">
    <location>
        <begin position="120"/>
        <end position="140"/>
    </location>
</feature>
<dbReference type="PANTHER" id="PTHR45716:SF2">
    <property type="entry name" value="BITESIZE, ISOFORM I"/>
    <property type="match status" value="1"/>
</dbReference>